<evidence type="ECO:0000313" key="2">
    <source>
        <dbReference type="WBParaSite" id="Hba_20940"/>
    </source>
</evidence>
<accession>A0A1I7XSY9</accession>
<organism evidence="1 2">
    <name type="scientific">Heterorhabditis bacteriophora</name>
    <name type="common">Entomopathogenic nematode worm</name>
    <dbReference type="NCBI Taxonomy" id="37862"/>
    <lineage>
        <taxon>Eukaryota</taxon>
        <taxon>Metazoa</taxon>
        <taxon>Ecdysozoa</taxon>
        <taxon>Nematoda</taxon>
        <taxon>Chromadorea</taxon>
        <taxon>Rhabditida</taxon>
        <taxon>Rhabditina</taxon>
        <taxon>Rhabditomorpha</taxon>
        <taxon>Strongyloidea</taxon>
        <taxon>Heterorhabditidae</taxon>
        <taxon>Heterorhabditis</taxon>
    </lineage>
</organism>
<evidence type="ECO:0000313" key="1">
    <source>
        <dbReference type="Proteomes" id="UP000095283"/>
    </source>
</evidence>
<protein>
    <submittedName>
        <fullName evidence="2">Transposase</fullName>
    </submittedName>
</protein>
<name>A0A1I7XSY9_HETBA</name>
<dbReference type="Proteomes" id="UP000095283">
    <property type="component" value="Unplaced"/>
</dbReference>
<proteinExistence type="predicted"/>
<dbReference type="AlphaFoldDB" id="A0A1I7XSY9"/>
<dbReference type="WBParaSite" id="Hba_20940">
    <property type="protein sequence ID" value="Hba_20940"/>
    <property type="gene ID" value="Hba_20940"/>
</dbReference>
<reference evidence="2" key="1">
    <citation type="submission" date="2016-11" db="UniProtKB">
        <authorList>
            <consortium name="WormBaseParasite"/>
        </authorList>
    </citation>
    <scope>IDENTIFICATION</scope>
</reference>
<sequence length="60" mass="7244">MMSGEAMRICQLYVYTCICRTESSLPEGMHVLHRTENDCKDIDWPIKRRLERKRESELVW</sequence>
<keyword evidence="1" id="KW-1185">Reference proteome</keyword>